<dbReference type="SUPFAM" id="SSF50129">
    <property type="entry name" value="GroES-like"/>
    <property type="match status" value="1"/>
</dbReference>
<feature type="non-terminal residue" evidence="2">
    <location>
        <position position="1"/>
    </location>
</feature>
<dbReference type="InterPro" id="IPR050700">
    <property type="entry name" value="YIM1/Zinc_Alcohol_DH_Fams"/>
</dbReference>
<dbReference type="Gene3D" id="3.90.180.10">
    <property type="entry name" value="Medium-chain alcohol dehydrogenases, catalytic domain"/>
    <property type="match status" value="1"/>
</dbReference>
<reference evidence="2" key="1">
    <citation type="submission" date="2022-07" db="EMBL/GenBank/DDBJ databases">
        <title>Phylogenomic reconstructions and comparative analyses of Kickxellomycotina fungi.</title>
        <authorList>
            <person name="Reynolds N.K."/>
            <person name="Stajich J.E."/>
            <person name="Barry K."/>
            <person name="Grigoriev I.V."/>
            <person name="Crous P."/>
            <person name="Smith M.E."/>
        </authorList>
    </citation>
    <scope>NUCLEOTIDE SEQUENCE</scope>
    <source>
        <strain evidence="2">BCRC 34381</strain>
    </source>
</reference>
<keyword evidence="3" id="KW-1185">Reference proteome</keyword>
<gene>
    <name evidence="2" type="ORF">LPJ61_006571</name>
</gene>
<dbReference type="PANTHER" id="PTHR11695">
    <property type="entry name" value="ALCOHOL DEHYDROGENASE RELATED"/>
    <property type="match status" value="1"/>
</dbReference>
<evidence type="ECO:0000259" key="1">
    <source>
        <dbReference type="SMART" id="SM00829"/>
    </source>
</evidence>
<dbReference type="PANTHER" id="PTHR11695:SF294">
    <property type="entry name" value="RETICULON-4-INTERACTING PROTEIN 1, MITOCHONDRIAL"/>
    <property type="match status" value="1"/>
</dbReference>
<protein>
    <recommendedName>
        <fullName evidence="1">Enoyl reductase (ER) domain-containing protein</fullName>
    </recommendedName>
</protein>
<dbReference type="OrthoDB" id="201656at2759"/>
<accession>A0A9W7XU93</accession>
<dbReference type="InterPro" id="IPR011032">
    <property type="entry name" value="GroES-like_sf"/>
</dbReference>
<name>A0A9W7XU93_9FUNG</name>
<evidence type="ECO:0000313" key="3">
    <source>
        <dbReference type="Proteomes" id="UP001143981"/>
    </source>
</evidence>
<dbReference type="CDD" id="cd05289">
    <property type="entry name" value="MDR_like_2"/>
    <property type="match status" value="1"/>
</dbReference>
<dbReference type="InterPro" id="IPR013154">
    <property type="entry name" value="ADH-like_N"/>
</dbReference>
<sequence length="342" mass="36203">YTSNPEDYSIAELPRPQLRTGTQVEITVHAASLNPIDFKRAKGMLSMLNPDTFPLRLGYDVAGVVASTGDQVTRFKQGDRVYGRVPDPDVGTIAEVVVTEEAALAHIPDSVSFTAAAAVPLAGLTAKQSLEAAGLQHGQSVFVSGGMGGVGVFALALAKHHFGAAEIATTVSTAKREGAERLGATKVVDYTKEDYTKVLESAVDVGFDTVGDSNIYKVVKPGGQAVSVALLPDGDTLGKFRDTSVPLSTLASIRLAAIKQAANALQWFTTRKFRAKNVGYKFVLLESQGMDLETVFNPLLESKAIDPVISSTHPFTDDGVRAAFKESIGGHATGKIVINVRD</sequence>
<dbReference type="Pfam" id="PF13602">
    <property type="entry name" value="ADH_zinc_N_2"/>
    <property type="match status" value="1"/>
</dbReference>
<dbReference type="InterPro" id="IPR020843">
    <property type="entry name" value="ER"/>
</dbReference>
<evidence type="ECO:0000313" key="2">
    <source>
        <dbReference type="EMBL" id="KAJ1718553.1"/>
    </source>
</evidence>
<dbReference type="GO" id="GO:0016491">
    <property type="term" value="F:oxidoreductase activity"/>
    <property type="evidence" value="ECO:0007669"/>
    <property type="project" value="InterPro"/>
</dbReference>
<feature type="domain" description="Enoyl reductase (ER)" evidence="1">
    <location>
        <begin position="3"/>
        <end position="338"/>
    </location>
</feature>
<dbReference type="AlphaFoldDB" id="A0A9W7XU93"/>
<organism evidence="2 3">
    <name type="scientific">Coemansia biformis</name>
    <dbReference type="NCBI Taxonomy" id="1286918"/>
    <lineage>
        <taxon>Eukaryota</taxon>
        <taxon>Fungi</taxon>
        <taxon>Fungi incertae sedis</taxon>
        <taxon>Zoopagomycota</taxon>
        <taxon>Kickxellomycotina</taxon>
        <taxon>Kickxellomycetes</taxon>
        <taxon>Kickxellales</taxon>
        <taxon>Kickxellaceae</taxon>
        <taxon>Coemansia</taxon>
    </lineage>
</organism>
<dbReference type="GO" id="GO:0005739">
    <property type="term" value="C:mitochondrion"/>
    <property type="evidence" value="ECO:0007669"/>
    <property type="project" value="TreeGrafter"/>
</dbReference>
<dbReference type="SUPFAM" id="SSF51735">
    <property type="entry name" value="NAD(P)-binding Rossmann-fold domains"/>
    <property type="match status" value="1"/>
</dbReference>
<proteinExistence type="predicted"/>
<comment type="caution">
    <text evidence="2">The sequence shown here is derived from an EMBL/GenBank/DDBJ whole genome shotgun (WGS) entry which is preliminary data.</text>
</comment>
<dbReference type="Proteomes" id="UP001143981">
    <property type="component" value="Unassembled WGS sequence"/>
</dbReference>
<dbReference type="Pfam" id="PF08240">
    <property type="entry name" value="ADH_N"/>
    <property type="match status" value="1"/>
</dbReference>
<dbReference type="SMART" id="SM00829">
    <property type="entry name" value="PKS_ER"/>
    <property type="match status" value="1"/>
</dbReference>
<dbReference type="InterPro" id="IPR036291">
    <property type="entry name" value="NAD(P)-bd_dom_sf"/>
</dbReference>
<dbReference type="EMBL" id="JANBOI010003364">
    <property type="protein sequence ID" value="KAJ1718553.1"/>
    <property type="molecule type" value="Genomic_DNA"/>
</dbReference>
<dbReference type="Gene3D" id="3.40.50.720">
    <property type="entry name" value="NAD(P)-binding Rossmann-like Domain"/>
    <property type="match status" value="1"/>
</dbReference>